<reference evidence="2" key="1">
    <citation type="journal article" date="2020" name="Stud. Mycol.">
        <title>101 Dothideomycetes genomes: a test case for predicting lifestyles and emergence of pathogens.</title>
        <authorList>
            <person name="Haridas S."/>
            <person name="Albert R."/>
            <person name="Binder M."/>
            <person name="Bloem J."/>
            <person name="Labutti K."/>
            <person name="Salamov A."/>
            <person name="Andreopoulos B."/>
            <person name="Baker S."/>
            <person name="Barry K."/>
            <person name="Bills G."/>
            <person name="Bluhm B."/>
            <person name="Cannon C."/>
            <person name="Castanera R."/>
            <person name="Culley D."/>
            <person name="Daum C."/>
            <person name="Ezra D."/>
            <person name="Gonzalez J."/>
            <person name="Henrissat B."/>
            <person name="Kuo A."/>
            <person name="Liang C."/>
            <person name="Lipzen A."/>
            <person name="Lutzoni F."/>
            <person name="Magnuson J."/>
            <person name="Mondo S."/>
            <person name="Nolan M."/>
            <person name="Ohm R."/>
            <person name="Pangilinan J."/>
            <person name="Park H.-J."/>
            <person name="Ramirez L."/>
            <person name="Alfaro M."/>
            <person name="Sun H."/>
            <person name="Tritt A."/>
            <person name="Yoshinaga Y."/>
            <person name="Zwiers L.-H."/>
            <person name="Turgeon B."/>
            <person name="Goodwin S."/>
            <person name="Spatafora J."/>
            <person name="Crous P."/>
            <person name="Grigoriev I."/>
        </authorList>
    </citation>
    <scope>NUCLEOTIDE SEQUENCE</scope>
    <source>
        <strain evidence="2">CBS 123094</strain>
    </source>
</reference>
<proteinExistence type="predicted"/>
<name>A0A6A5WYF9_9PLEO</name>
<feature type="compositionally biased region" description="Acidic residues" evidence="1">
    <location>
        <begin position="267"/>
        <end position="308"/>
    </location>
</feature>
<feature type="compositionally biased region" description="Acidic residues" evidence="1">
    <location>
        <begin position="324"/>
        <end position="347"/>
    </location>
</feature>
<feature type="compositionally biased region" description="Acidic residues" evidence="1">
    <location>
        <begin position="238"/>
        <end position="252"/>
    </location>
</feature>
<protein>
    <recommendedName>
        <fullName evidence="4">SprT-like domain-containing protein</fullName>
    </recommendedName>
</protein>
<feature type="region of interest" description="Disordered" evidence="1">
    <location>
        <begin position="234"/>
        <end position="347"/>
    </location>
</feature>
<evidence type="ECO:0000256" key="1">
    <source>
        <dbReference type="SAM" id="MobiDB-lite"/>
    </source>
</evidence>
<evidence type="ECO:0008006" key="4">
    <source>
        <dbReference type="Google" id="ProtNLM"/>
    </source>
</evidence>
<dbReference type="Proteomes" id="UP000799779">
    <property type="component" value="Unassembled WGS sequence"/>
</dbReference>
<organism evidence="2 3">
    <name type="scientific">Amniculicola lignicola CBS 123094</name>
    <dbReference type="NCBI Taxonomy" id="1392246"/>
    <lineage>
        <taxon>Eukaryota</taxon>
        <taxon>Fungi</taxon>
        <taxon>Dikarya</taxon>
        <taxon>Ascomycota</taxon>
        <taxon>Pezizomycotina</taxon>
        <taxon>Dothideomycetes</taxon>
        <taxon>Pleosporomycetidae</taxon>
        <taxon>Pleosporales</taxon>
        <taxon>Amniculicolaceae</taxon>
        <taxon>Amniculicola</taxon>
    </lineage>
</organism>
<feature type="compositionally biased region" description="Low complexity" evidence="1">
    <location>
        <begin position="253"/>
        <end position="263"/>
    </location>
</feature>
<dbReference type="AlphaFoldDB" id="A0A6A5WYF9"/>
<evidence type="ECO:0000313" key="3">
    <source>
        <dbReference type="Proteomes" id="UP000799779"/>
    </source>
</evidence>
<keyword evidence="3" id="KW-1185">Reference proteome</keyword>
<gene>
    <name evidence="2" type="ORF">P154DRAFT_570105</name>
</gene>
<accession>A0A6A5WYF9</accession>
<dbReference type="EMBL" id="ML977559">
    <property type="protein sequence ID" value="KAF2006722.1"/>
    <property type="molecule type" value="Genomic_DNA"/>
</dbReference>
<evidence type="ECO:0000313" key="2">
    <source>
        <dbReference type="EMBL" id="KAF2006722.1"/>
    </source>
</evidence>
<sequence length="347" mass="39284">MELAENCVAYFNRPRREMNRRQINAINRFHRYTKEWGNRLGWEDGPRAICRDRWLKLLNVFNDLCFFGVVNNLEFEWLDESENVLGHCIVDLTTGTPTIAISTRDWCNEFWEEMGSMCEARKRDRISTALHEMIHAYLERYACGDCPMWHKCIGFDGHGAAWQLIAAAIEKALPHLLDIPVALGRFIGVVVWVDCYRRLPSPHDLQHWDLTTNWVMRKNAAGKFVRELRGDSQYCESSVDDATDDESMDDEPNLSGASSNGASSDEHMEDFDSGDDAGGEGVTEDDTNEEDAPEDDTNEEDAPEDESSEDNKPSVTETSSSDTSSDEDTEDCDSENNESGEDATDHA</sequence>
<dbReference type="OrthoDB" id="3799884at2759"/>